<reference evidence="1" key="1">
    <citation type="submission" date="2018-06" db="EMBL/GenBank/DDBJ databases">
        <authorList>
            <person name="Zhirakovskaya E."/>
        </authorList>
    </citation>
    <scope>NUCLEOTIDE SEQUENCE</scope>
</reference>
<gene>
    <name evidence="1" type="ORF">MNBD_ALPHA06-1382</name>
</gene>
<accession>A0A3B0RH79</accession>
<sequence>MKNLIHDIVAKAWPTAYRRNALFLHPLVREFYQLLEEDNKSNALELFNSLEPSSQCLLVEALSELIPDDTFFDAFFDNGNGPSMACLLRGSLLLKRAWVYRGRGCGREISSTNYDNMQTALIKAYQSFDFILEDPSLGQEACARSIRVLMGLSDGTRKEIHAVHAQMRTTPRPHLLGEINYHLACCEKWGGSHEEMFLHARKTSRNSDTDPQMGALMAAAYWEKHMFIERFDEDEEQAAAYRSNQAMIYEVQTLSEKLLVVEPPEQDMYIVAHNVFAAFFCEVSRFDLARPHFQLLNQRLIRYPWEFFFAEDLQYMYNRSMLSG</sequence>
<name>A0A3B0RH79_9ZZZZ</name>
<evidence type="ECO:0000313" key="1">
    <source>
        <dbReference type="EMBL" id="VAV91147.1"/>
    </source>
</evidence>
<proteinExistence type="predicted"/>
<protein>
    <submittedName>
        <fullName evidence="1">Uncharacterized protein</fullName>
    </submittedName>
</protein>
<dbReference type="AlphaFoldDB" id="A0A3B0RH79"/>
<organism evidence="1">
    <name type="scientific">hydrothermal vent metagenome</name>
    <dbReference type="NCBI Taxonomy" id="652676"/>
    <lineage>
        <taxon>unclassified sequences</taxon>
        <taxon>metagenomes</taxon>
        <taxon>ecological metagenomes</taxon>
    </lineage>
</organism>
<dbReference type="EMBL" id="UOEE01000122">
    <property type="protein sequence ID" value="VAV91147.1"/>
    <property type="molecule type" value="Genomic_DNA"/>
</dbReference>